<dbReference type="InParanoid" id="A0A0H2RGY7"/>
<reference evidence="2 3" key="1">
    <citation type="submission" date="2015-04" db="EMBL/GenBank/DDBJ databases">
        <title>Complete genome sequence of Schizopora paradoxa KUC8140, a cosmopolitan wood degrader in East Asia.</title>
        <authorList>
            <consortium name="DOE Joint Genome Institute"/>
            <person name="Min B."/>
            <person name="Park H."/>
            <person name="Jang Y."/>
            <person name="Kim J.-J."/>
            <person name="Kim K.H."/>
            <person name="Pangilinan J."/>
            <person name="Lipzen A."/>
            <person name="Riley R."/>
            <person name="Grigoriev I.V."/>
            <person name="Spatafora J.W."/>
            <person name="Choi I.-G."/>
        </authorList>
    </citation>
    <scope>NUCLEOTIDE SEQUENCE [LARGE SCALE GENOMIC DNA]</scope>
    <source>
        <strain evidence="2 3">KUC8140</strain>
    </source>
</reference>
<dbReference type="Proteomes" id="UP000053477">
    <property type="component" value="Unassembled WGS sequence"/>
</dbReference>
<sequence>MLPSEALGNKLTGNYGHRGPPATSTGSAAVAPRPSTTHAPSTTPSHAAYSARHASPALPLTVPARRLAVGLCPAPKQPG</sequence>
<protein>
    <submittedName>
        <fullName evidence="2">Uncharacterized protein</fullName>
    </submittedName>
</protein>
<organism evidence="2 3">
    <name type="scientific">Schizopora paradoxa</name>
    <dbReference type="NCBI Taxonomy" id="27342"/>
    <lineage>
        <taxon>Eukaryota</taxon>
        <taxon>Fungi</taxon>
        <taxon>Dikarya</taxon>
        <taxon>Basidiomycota</taxon>
        <taxon>Agaricomycotina</taxon>
        <taxon>Agaricomycetes</taxon>
        <taxon>Hymenochaetales</taxon>
        <taxon>Schizoporaceae</taxon>
        <taxon>Schizopora</taxon>
    </lineage>
</organism>
<feature type="region of interest" description="Disordered" evidence="1">
    <location>
        <begin position="1"/>
        <end position="53"/>
    </location>
</feature>
<gene>
    <name evidence="2" type="ORF">SCHPADRAFT_486167</name>
</gene>
<feature type="compositionally biased region" description="Low complexity" evidence="1">
    <location>
        <begin position="31"/>
        <end position="48"/>
    </location>
</feature>
<keyword evidence="3" id="KW-1185">Reference proteome</keyword>
<evidence type="ECO:0000256" key="1">
    <source>
        <dbReference type="SAM" id="MobiDB-lite"/>
    </source>
</evidence>
<dbReference type="EMBL" id="KQ086008">
    <property type="protein sequence ID" value="KLO11109.1"/>
    <property type="molecule type" value="Genomic_DNA"/>
</dbReference>
<name>A0A0H2RGY7_9AGAM</name>
<accession>A0A0H2RGY7</accession>
<evidence type="ECO:0000313" key="2">
    <source>
        <dbReference type="EMBL" id="KLO11109.1"/>
    </source>
</evidence>
<evidence type="ECO:0000313" key="3">
    <source>
        <dbReference type="Proteomes" id="UP000053477"/>
    </source>
</evidence>
<dbReference type="AlphaFoldDB" id="A0A0H2RGY7"/>
<proteinExistence type="predicted"/>